<evidence type="ECO:0000313" key="1">
    <source>
        <dbReference type="EMBL" id="KAI3352597.1"/>
    </source>
</evidence>
<reference evidence="1" key="1">
    <citation type="submission" date="2022-04" db="EMBL/GenBank/DDBJ databases">
        <title>Jade perch genome.</title>
        <authorList>
            <person name="Chao B."/>
        </authorList>
    </citation>
    <scope>NUCLEOTIDE SEQUENCE</scope>
    <source>
        <strain evidence="1">CB-2022</strain>
    </source>
</reference>
<keyword evidence="2" id="KW-1185">Reference proteome</keyword>
<accession>A0ACB8VCH3</accession>
<dbReference type="EMBL" id="CM041553">
    <property type="protein sequence ID" value="KAI3352597.1"/>
    <property type="molecule type" value="Genomic_DNA"/>
</dbReference>
<protein>
    <submittedName>
        <fullName evidence="1">Uncharacterized protein</fullName>
    </submittedName>
</protein>
<sequence length="903" mass="99990">MCHIPVFCWITATVLEDVLKTREGGELPKTLTEMYIHFLVVQSKLKNIKYDGGAETDPHWSPDNRKMIVSLGKLAFEQLQKGNLIFYESDLTECGIDIRAASVYSGVLTQIFKEERGLYQDKVFCFVHLSVQEFLAALHVHLTFINSGVNLLSEKQPTSRGSSLKSKVFRDKPKLCYVHQFAVDKALHSPNGHLDLFLPIPPGSFSADQSDSTKMFSDSHRKKKIWTCFDLKKYSASEEALLRLLPVVKASNKALLSGCNLSERSCEALSSVLSSQSSSLRELDLSNNDLQDSGVKLLSAGLENPHCKLETVRLSGCLITEKGCTSVASALRSNPSHLRELDLSYNHPGDSGVKLLSAGLEDPRWRLGHSQNNPASMDPADPGAITKALSAQGIIVGKHDSQIQEMVDTLRDLSNSMARMQTQLSLLTPGSAGSEGTPPGLSSSLAAGSTVSTPLYHDLAPVFSKAKATSLPPHRPYDCPIDLLPEEGQDPSTECIDFRGLNDITIKNKYPLPLIDPAFEPFHQATIFSKLDLRNAYHLVRIREGDEWKTAFNTPLGHFEYQLELHRGILKPRVQEALKDHPAPNNCPKDRLFVPSNLRSLVLQWIHTSKFSCHPGIRRTLFLLQQRFWWPRMAQDTQEYINACSVCARGKSSHRAPAGFLKPLPIPHRPWSHIAVDFVSGLPPSQALETASLLTDHVFRLHGLPTDIVSDRGPQFTSQSNGQTERANQSLETALRCVAARNPASWSTQLAWVEYAHNSLSNSSTGGGHGCSLRPSPPPQMPLESGAPLEPLWFVPPLAARSRPTNYAAQRRTIYRVRKVWLSSRDLPLQVPSRKLAPRYIGPYVVEKIINPSSVRLKLPPSLRIHPTFHVSLLKPFTPSELCPPSDSPPPPQLIDGHPAYSG</sequence>
<name>A0ACB8VCH3_9TELE</name>
<dbReference type="Proteomes" id="UP000831701">
    <property type="component" value="Chromosome 23"/>
</dbReference>
<gene>
    <name evidence="1" type="ORF">L3Q82_005532</name>
</gene>
<proteinExistence type="predicted"/>
<organism evidence="1 2">
    <name type="scientific">Scortum barcoo</name>
    <name type="common">barcoo grunter</name>
    <dbReference type="NCBI Taxonomy" id="214431"/>
    <lineage>
        <taxon>Eukaryota</taxon>
        <taxon>Metazoa</taxon>
        <taxon>Chordata</taxon>
        <taxon>Craniata</taxon>
        <taxon>Vertebrata</taxon>
        <taxon>Euteleostomi</taxon>
        <taxon>Actinopterygii</taxon>
        <taxon>Neopterygii</taxon>
        <taxon>Teleostei</taxon>
        <taxon>Neoteleostei</taxon>
        <taxon>Acanthomorphata</taxon>
        <taxon>Eupercaria</taxon>
        <taxon>Centrarchiformes</taxon>
        <taxon>Terapontoidei</taxon>
        <taxon>Terapontidae</taxon>
        <taxon>Scortum</taxon>
    </lineage>
</organism>
<comment type="caution">
    <text evidence="1">The sequence shown here is derived from an EMBL/GenBank/DDBJ whole genome shotgun (WGS) entry which is preliminary data.</text>
</comment>
<evidence type="ECO:0000313" key="2">
    <source>
        <dbReference type="Proteomes" id="UP000831701"/>
    </source>
</evidence>